<keyword evidence="2 6" id="KW-0812">Transmembrane</keyword>
<proteinExistence type="predicted"/>
<organism evidence="7 8">
    <name type="scientific">Tetrapyrgos nigripes</name>
    <dbReference type="NCBI Taxonomy" id="182062"/>
    <lineage>
        <taxon>Eukaryota</taxon>
        <taxon>Fungi</taxon>
        <taxon>Dikarya</taxon>
        <taxon>Basidiomycota</taxon>
        <taxon>Agaricomycotina</taxon>
        <taxon>Agaricomycetes</taxon>
        <taxon>Agaricomycetidae</taxon>
        <taxon>Agaricales</taxon>
        <taxon>Marasmiineae</taxon>
        <taxon>Marasmiaceae</taxon>
        <taxon>Tetrapyrgos</taxon>
    </lineage>
</organism>
<evidence type="ECO:0000256" key="6">
    <source>
        <dbReference type="SAM" id="Phobius"/>
    </source>
</evidence>
<comment type="caution">
    <text evidence="7">The sequence shown here is derived from an EMBL/GenBank/DDBJ whole genome shotgun (WGS) entry which is preliminary data.</text>
</comment>
<gene>
    <name evidence="7" type="ORF">D9758_006288</name>
</gene>
<evidence type="ECO:0000256" key="3">
    <source>
        <dbReference type="ARBA" id="ARBA00022989"/>
    </source>
</evidence>
<evidence type="ECO:0008006" key="9">
    <source>
        <dbReference type="Google" id="ProtNLM"/>
    </source>
</evidence>
<name>A0A8H5G0K6_9AGAR</name>
<keyword evidence="4 6" id="KW-0472">Membrane</keyword>
<evidence type="ECO:0000256" key="5">
    <source>
        <dbReference type="SAM" id="MobiDB-lite"/>
    </source>
</evidence>
<accession>A0A8H5G0K6</accession>
<evidence type="ECO:0000256" key="2">
    <source>
        <dbReference type="ARBA" id="ARBA00022692"/>
    </source>
</evidence>
<dbReference type="Proteomes" id="UP000559256">
    <property type="component" value="Unassembled WGS sequence"/>
</dbReference>
<dbReference type="PANTHER" id="PTHR15549:SF27">
    <property type="entry name" value="CHITIN-BINDING TYPE-1 DOMAIN-CONTAINING PROTEIN"/>
    <property type="match status" value="1"/>
</dbReference>
<feature type="region of interest" description="Disordered" evidence="5">
    <location>
        <begin position="287"/>
        <end position="320"/>
    </location>
</feature>
<sequence>MDPVWLLLDDPGMKLGGTWTPVNDTRWLGNSTAYVKGKDDLPNTSLSVDFQGTSISFTGNTPPANAPTSFLASIDSNEAYSVSIDAAGRTQYYIQWYSTPTLPDGHHSINLTAIVIDVDYALITAGQSTPFSSNSTIVVDNDHAEISYSGNWTRSDSFLETLPNMMEGPALGNSTHRCNTPGSSFEFQFSGTQVGVWGVFQWKNLGILNVDFILDNKTISKTIFANTDPGFWEQRHYPFFNAEGLEAGNHTLVVNITQATGDQIFAFDYILYTPDFTSLSTKPVFVRPTDGLSTPPAEPSSTSSSSRPNSTSSSSRSSPNVGAIAGGVVGGLILLGILVGVLLLLRRRKTHMNPHPSSHIIEPFPLHPISEVSAHSLSKLQATSGSITLLPISVQNGTVLPQSVSELGSVSSQGGYTQIQIDELRRRIDYLVQENARVGVAAPPEYSSNLSLNRPV</sequence>
<protein>
    <recommendedName>
        <fullName evidence="9">Transmembrane protein</fullName>
    </recommendedName>
</protein>
<evidence type="ECO:0000313" key="7">
    <source>
        <dbReference type="EMBL" id="KAF5355543.1"/>
    </source>
</evidence>
<evidence type="ECO:0000313" key="8">
    <source>
        <dbReference type="Proteomes" id="UP000559256"/>
    </source>
</evidence>
<reference evidence="7 8" key="1">
    <citation type="journal article" date="2020" name="ISME J.">
        <title>Uncovering the hidden diversity of litter-decomposition mechanisms in mushroom-forming fungi.</title>
        <authorList>
            <person name="Floudas D."/>
            <person name="Bentzer J."/>
            <person name="Ahren D."/>
            <person name="Johansson T."/>
            <person name="Persson P."/>
            <person name="Tunlid A."/>
        </authorList>
    </citation>
    <scope>NUCLEOTIDE SEQUENCE [LARGE SCALE GENOMIC DNA]</scope>
    <source>
        <strain evidence="7 8">CBS 291.85</strain>
    </source>
</reference>
<evidence type="ECO:0000256" key="1">
    <source>
        <dbReference type="ARBA" id="ARBA00004167"/>
    </source>
</evidence>
<dbReference type="EMBL" id="JAACJM010000056">
    <property type="protein sequence ID" value="KAF5355543.1"/>
    <property type="molecule type" value="Genomic_DNA"/>
</dbReference>
<feature type="transmembrane region" description="Helical" evidence="6">
    <location>
        <begin position="321"/>
        <end position="345"/>
    </location>
</feature>
<dbReference type="Gene3D" id="1.20.5.510">
    <property type="entry name" value="Single helix bin"/>
    <property type="match status" value="1"/>
</dbReference>
<dbReference type="Gene3D" id="2.60.120.260">
    <property type="entry name" value="Galactose-binding domain-like"/>
    <property type="match status" value="2"/>
</dbReference>
<evidence type="ECO:0000256" key="4">
    <source>
        <dbReference type="ARBA" id="ARBA00023136"/>
    </source>
</evidence>
<comment type="subcellular location">
    <subcellularLocation>
        <location evidence="1">Membrane</location>
        <topology evidence="1">Single-pass membrane protein</topology>
    </subcellularLocation>
</comment>
<dbReference type="GO" id="GO:0071944">
    <property type="term" value="C:cell periphery"/>
    <property type="evidence" value="ECO:0007669"/>
    <property type="project" value="UniProtKB-ARBA"/>
</dbReference>
<feature type="compositionally biased region" description="Low complexity" evidence="5">
    <location>
        <begin position="300"/>
        <end position="320"/>
    </location>
</feature>
<dbReference type="AlphaFoldDB" id="A0A8H5G0K6"/>
<dbReference type="OrthoDB" id="2756615at2759"/>
<dbReference type="PANTHER" id="PTHR15549">
    <property type="entry name" value="PAIRED IMMUNOGLOBULIN-LIKE TYPE 2 RECEPTOR"/>
    <property type="match status" value="1"/>
</dbReference>
<dbReference type="InterPro" id="IPR051694">
    <property type="entry name" value="Immunoregulatory_rcpt-like"/>
</dbReference>
<keyword evidence="8" id="KW-1185">Reference proteome</keyword>
<keyword evidence="3 6" id="KW-1133">Transmembrane helix</keyword>
<dbReference type="GO" id="GO:0016020">
    <property type="term" value="C:membrane"/>
    <property type="evidence" value="ECO:0007669"/>
    <property type="project" value="UniProtKB-SubCell"/>
</dbReference>